<dbReference type="EMBL" id="WNWW01000508">
    <property type="protein sequence ID" value="KAF3424024.1"/>
    <property type="molecule type" value="Genomic_DNA"/>
</dbReference>
<feature type="coiled-coil region" evidence="1">
    <location>
        <begin position="164"/>
        <end position="191"/>
    </location>
</feature>
<keyword evidence="3" id="KW-1185">Reference proteome</keyword>
<dbReference type="Pfam" id="PF16021">
    <property type="entry name" value="PDCD7"/>
    <property type="match status" value="1"/>
</dbReference>
<reference evidence="2" key="1">
    <citation type="submission" date="2019-11" db="EMBL/GenBank/DDBJ databases">
        <title>The nuclear and mitochondrial genomes of Frieseomelitta varia - a highly eusocial stingless bee (Meliponini) with a permanently sterile worker caste.</title>
        <authorList>
            <person name="Freitas F.C.P."/>
            <person name="Lourenco A.P."/>
            <person name="Nunes F.M.F."/>
            <person name="Paschoal A.R."/>
            <person name="Abreu F.C.P."/>
            <person name="Barbin F.O."/>
            <person name="Bataglia L."/>
            <person name="Cardoso-Junior C.A.M."/>
            <person name="Cervoni M.S."/>
            <person name="Silva S.R."/>
            <person name="Dalarmi F."/>
            <person name="Del Lama M.A."/>
            <person name="Depintor T.S."/>
            <person name="Ferreira K.M."/>
            <person name="Goria P.S."/>
            <person name="Jaskot M.C."/>
            <person name="Lago D.C."/>
            <person name="Luna-Lucena D."/>
            <person name="Moda L.M."/>
            <person name="Nascimento L."/>
            <person name="Pedrino M."/>
            <person name="Rabico F.O."/>
            <person name="Sanches F.C."/>
            <person name="Santos D.E."/>
            <person name="Santos C.G."/>
            <person name="Vieira J."/>
            <person name="Lopes T.F."/>
            <person name="Barchuk A.R."/>
            <person name="Hartfelder K."/>
            <person name="Simoes Z.L.P."/>
            <person name="Bitondi M.M.G."/>
            <person name="Pinheiro D.G."/>
        </authorList>
    </citation>
    <scope>NUCLEOTIDE SEQUENCE</scope>
    <source>
        <strain evidence="2">USP_RPSP 00005682</strain>
        <tissue evidence="2">Whole individual</tissue>
    </source>
</reference>
<evidence type="ECO:0000313" key="2">
    <source>
        <dbReference type="EMBL" id="KAF3424024.1"/>
    </source>
</evidence>
<sequence>MFNNQSYLEDPTQSCRDPCYDMSYPMNQSIYNANYNINVYQNYVYSVDTSNSENPTSIINLGRRQADENDIENFLLAVNQPNNSINDQRNTCRKSKIAITKNAITSAYKLNEKLKTICAELKDSQHLTEEEWQQKISLCNTAKEEIVKLLEPIRDQCFLNQLKKDLEKRKKKRLREKIKKEKWQNEKLMKMERRTSMHAQIDSWIRKEQAVIEKEKQEENLRKDADMILFDVRGKRTDARKYLGLLQELRNLRNVKANIARARGEHLSSAADKAFNNIIAKLIEQWSMLDREYSIEEQNLRLMLKNDNEERIEKQKKSLFDEWEKVLFGTKVIFDRYNTDFTKLITVRTAWDKYISTDSDASAIPIGWIMPHKPSSAAWQKCLKKEIS</sequence>
<dbReference type="InterPro" id="IPR031974">
    <property type="entry name" value="PDCD7"/>
</dbReference>
<dbReference type="OrthoDB" id="296187at2759"/>
<evidence type="ECO:0000313" key="3">
    <source>
        <dbReference type="Proteomes" id="UP000655588"/>
    </source>
</evidence>
<dbReference type="InterPro" id="IPR052831">
    <property type="entry name" value="Apoptosis_promoter"/>
</dbReference>
<protein>
    <recommendedName>
        <fullName evidence="4">Programmed cell death protein 7</fullName>
    </recommendedName>
</protein>
<comment type="caution">
    <text evidence="2">The sequence shown here is derived from an EMBL/GenBank/DDBJ whole genome shotgun (WGS) entry which is preliminary data.</text>
</comment>
<evidence type="ECO:0008006" key="4">
    <source>
        <dbReference type="Google" id="ProtNLM"/>
    </source>
</evidence>
<organism evidence="2 3">
    <name type="scientific">Frieseomelitta varia</name>
    <dbReference type="NCBI Taxonomy" id="561572"/>
    <lineage>
        <taxon>Eukaryota</taxon>
        <taxon>Metazoa</taxon>
        <taxon>Ecdysozoa</taxon>
        <taxon>Arthropoda</taxon>
        <taxon>Hexapoda</taxon>
        <taxon>Insecta</taxon>
        <taxon>Pterygota</taxon>
        <taxon>Neoptera</taxon>
        <taxon>Endopterygota</taxon>
        <taxon>Hymenoptera</taxon>
        <taxon>Apocrita</taxon>
        <taxon>Aculeata</taxon>
        <taxon>Apoidea</taxon>
        <taxon>Anthophila</taxon>
        <taxon>Apidae</taxon>
        <taxon>Frieseomelitta</taxon>
    </lineage>
</organism>
<keyword evidence="1" id="KW-0175">Coiled coil</keyword>
<dbReference type="Proteomes" id="UP000655588">
    <property type="component" value="Unassembled WGS sequence"/>
</dbReference>
<dbReference type="PANTHER" id="PTHR48190">
    <property type="entry name" value="PROGRAMMED CELL DEATH PROTEIN 7"/>
    <property type="match status" value="1"/>
</dbReference>
<gene>
    <name evidence="2" type="ORF">E2986_06065</name>
</gene>
<evidence type="ECO:0000256" key="1">
    <source>
        <dbReference type="SAM" id="Coils"/>
    </source>
</evidence>
<dbReference type="AlphaFoldDB" id="A0A833R8L6"/>
<accession>A0A833R8L6</accession>
<name>A0A833R8L6_9HYME</name>
<proteinExistence type="predicted"/>
<dbReference type="GO" id="GO:0005689">
    <property type="term" value="C:U12-type spliceosomal complex"/>
    <property type="evidence" value="ECO:0007669"/>
    <property type="project" value="TreeGrafter"/>
</dbReference>
<dbReference type="PANTHER" id="PTHR48190:SF2">
    <property type="entry name" value="PROGRAMMED CELL DEATH PROTEIN 7"/>
    <property type="match status" value="1"/>
</dbReference>